<evidence type="ECO:0000259" key="7">
    <source>
        <dbReference type="Pfam" id="PF00171"/>
    </source>
</evidence>
<proteinExistence type="inferred from homology"/>
<dbReference type="Gene3D" id="3.40.605.10">
    <property type="entry name" value="Aldehyde Dehydrogenase, Chain A, domain 1"/>
    <property type="match status" value="1"/>
</dbReference>
<sequence>MAASHLNFSTFHNIVNGEHRGSDKTAFGVDPSTECKLWDVPVATAQDVEDAVNSANNAFEAWSTTPFEQRVTKLAQWRQLYEKHVEDFTRLLMMECGKPRSVAAGEANEVLALFDHNESLRIPEECLEDDTRVIITRHVPVGVVAAVCPWNFPLVLSLGKILPALLTGCSIIVKPSPFTPYSALKMVELAQHVFAPGVVQAIGGDDSIGPALVSHPNVHKISFTGSSITGKRIMASAAATLKRVTLELGGNDPAIIYPDVDVEKTAAEVVQGCFVFSGQVCVATKRVYVHESIYAPFLDAMVIAASRIKVGKADDPSTTMGPMQNKMQYDKVQELVADCKAQGYKFALSPRPIPTGAGYYLSPSIVDNPPPTARIVVEEQFGPIVPVLKWSDEADVIARANSTSAGLGASVWSADTSRAERVGRQMQAGSVFLNSWAKTTPRAMLSGHKESGIGGEWGSTGMLQYCNTQVVHIFK</sequence>
<comment type="similarity">
    <text evidence="1 6">Belongs to the aldehyde dehydrogenase family.</text>
</comment>
<feature type="domain" description="Aldehyde dehydrogenase" evidence="7">
    <location>
        <begin position="27"/>
        <end position="471"/>
    </location>
</feature>
<keyword evidence="2 6" id="KW-0560">Oxidoreductase</keyword>
<evidence type="ECO:0000313" key="9">
    <source>
        <dbReference type="Proteomes" id="UP000184073"/>
    </source>
</evidence>
<dbReference type="InterPro" id="IPR016163">
    <property type="entry name" value="Ald_DH_C"/>
</dbReference>
<dbReference type="OrthoDB" id="310895at2759"/>
<feature type="active site" evidence="5">
    <location>
        <position position="247"/>
    </location>
</feature>
<evidence type="ECO:0000313" key="8">
    <source>
        <dbReference type="EMBL" id="OJI96896.1"/>
    </source>
</evidence>
<dbReference type="GeneID" id="63725114"/>
<dbReference type="InterPro" id="IPR016161">
    <property type="entry name" value="Ald_DH/histidinol_DH"/>
</dbReference>
<evidence type="ECO:0000256" key="1">
    <source>
        <dbReference type="ARBA" id="ARBA00009986"/>
    </source>
</evidence>
<dbReference type="CDD" id="cd07106">
    <property type="entry name" value="ALDH_AldA-AAD23400"/>
    <property type="match status" value="1"/>
</dbReference>
<protein>
    <recommendedName>
        <fullName evidence="3">aldehyde dehydrogenase (NAD(+))</fullName>
        <ecNumber evidence="3">1.2.1.3</ecNumber>
    </recommendedName>
</protein>
<dbReference type="InterPro" id="IPR016160">
    <property type="entry name" value="Ald_DH_CS_CYS"/>
</dbReference>
<dbReference type="InterPro" id="IPR015590">
    <property type="entry name" value="Aldehyde_DH_dom"/>
</dbReference>
<dbReference type="RefSeq" id="XP_040662659.1">
    <property type="nucleotide sequence ID" value="XM_040809603.1"/>
</dbReference>
<dbReference type="Gene3D" id="3.40.309.10">
    <property type="entry name" value="Aldehyde Dehydrogenase, Chain A, domain 2"/>
    <property type="match status" value="1"/>
</dbReference>
<evidence type="ECO:0000256" key="6">
    <source>
        <dbReference type="RuleBase" id="RU003345"/>
    </source>
</evidence>
<evidence type="ECO:0000256" key="4">
    <source>
        <dbReference type="ARBA" id="ARBA00049194"/>
    </source>
</evidence>
<dbReference type="EC" id="1.2.1.3" evidence="3"/>
<dbReference type="EMBL" id="KV878125">
    <property type="protein sequence ID" value="OJI96896.1"/>
    <property type="molecule type" value="Genomic_DNA"/>
</dbReference>
<dbReference type="VEuPathDB" id="FungiDB:ASPVEDRAFT_23876"/>
<organism evidence="8 9">
    <name type="scientific">Aspergillus versicolor CBS 583.65</name>
    <dbReference type="NCBI Taxonomy" id="1036611"/>
    <lineage>
        <taxon>Eukaryota</taxon>
        <taxon>Fungi</taxon>
        <taxon>Dikarya</taxon>
        <taxon>Ascomycota</taxon>
        <taxon>Pezizomycotina</taxon>
        <taxon>Eurotiomycetes</taxon>
        <taxon>Eurotiomycetidae</taxon>
        <taxon>Eurotiales</taxon>
        <taxon>Aspergillaceae</taxon>
        <taxon>Aspergillus</taxon>
        <taxon>Aspergillus subgen. Nidulantes</taxon>
    </lineage>
</organism>
<dbReference type="FunFam" id="3.40.605.10:FF:000007">
    <property type="entry name" value="NAD/NADP-dependent betaine aldehyde dehydrogenase"/>
    <property type="match status" value="1"/>
</dbReference>
<reference evidence="9" key="1">
    <citation type="journal article" date="2017" name="Genome Biol.">
        <title>Comparative genomics reveals high biological diversity and specific adaptations in the industrially and medically important fungal genus Aspergillus.</title>
        <authorList>
            <person name="de Vries R.P."/>
            <person name="Riley R."/>
            <person name="Wiebenga A."/>
            <person name="Aguilar-Osorio G."/>
            <person name="Amillis S."/>
            <person name="Uchima C.A."/>
            <person name="Anderluh G."/>
            <person name="Asadollahi M."/>
            <person name="Askin M."/>
            <person name="Barry K."/>
            <person name="Battaglia E."/>
            <person name="Bayram O."/>
            <person name="Benocci T."/>
            <person name="Braus-Stromeyer S.A."/>
            <person name="Caldana C."/>
            <person name="Canovas D."/>
            <person name="Cerqueira G.C."/>
            <person name="Chen F."/>
            <person name="Chen W."/>
            <person name="Choi C."/>
            <person name="Clum A."/>
            <person name="Dos Santos R.A."/>
            <person name="Damasio A.R."/>
            <person name="Diallinas G."/>
            <person name="Emri T."/>
            <person name="Fekete E."/>
            <person name="Flipphi M."/>
            <person name="Freyberg S."/>
            <person name="Gallo A."/>
            <person name="Gournas C."/>
            <person name="Habgood R."/>
            <person name="Hainaut M."/>
            <person name="Harispe M.L."/>
            <person name="Henrissat B."/>
            <person name="Hilden K.S."/>
            <person name="Hope R."/>
            <person name="Hossain A."/>
            <person name="Karabika E."/>
            <person name="Karaffa L."/>
            <person name="Karanyi Z."/>
            <person name="Krasevec N."/>
            <person name="Kuo A."/>
            <person name="Kusch H."/>
            <person name="LaButti K."/>
            <person name="Lagendijk E.L."/>
            <person name="Lapidus A."/>
            <person name="Levasseur A."/>
            <person name="Lindquist E."/>
            <person name="Lipzen A."/>
            <person name="Logrieco A.F."/>
            <person name="MacCabe A."/>
            <person name="Maekelae M.R."/>
            <person name="Malavazi I."/>
            <person name="Melin P."/>
            <person name="Meyer V."/>
            <person name="Mielnichuk N."/>
            <person name="Miskei M."/>
            <person name="Molnar A.P."/>
            <person name="Mule G."/>
            <person name="Ngan C.Y."/>
            <person name="Orejas M."/>
            <person name="Orosz E."/>
            <person name="Ouedraogo J.P."/>
            <person name="Overkamp K.M."/>
            <person name="Park H.-S."/>
            <person name="Perrone G."/>
            <person name="Piumi F."/>
            <person name="Punt P.J."/>
            <person name="Ram A.F."/>
            <person name="Ramon A."/>
            <person name="Rauscher S."/>
            <person name="Record E."/>
            <person name="Riano-Pachon D.M."/>
            <person name="Robert V."/>
            <person name="Roehrig J."/>
            <person name="Ruller R."/>
            <person name="Salamov A."/>
            <person name="Salih N.S."/>
            <person name="Samson R.A."/>
            <person name="Sandor E."/>
            <person name="Sanguinetti M."/>
            <person name="Schuetze T."/>
            <person name="Sepcic K."/>
            <person name="Shelest E."/>
            <person name="Sherlock G."/>
            <person name="Sophianopoulou V."/>
            <person name="Squina F.M."/>
            <person name="Sun H."/>
            <person name="Susca A."/>
            <person name="Todd R.B."/>
            <person name="Tsang A."/>
            <person name="Unkles S.E."/>
            <person name="van de Wiele N."/>
            <person name="van Rossen-Uffink D."/>
            <person name="Oliveira J.V."/>
            <person name="Vesth T.C."/>
            <person name="Visser J."/>
            <person name="Yu J.-H."/>
            <person name="Zhou M."/>
            <person name="Andersen M.R."/>
            <person name="Archer D.B."/>
            <person name="Baker S.E."/>
            <person name="Benoit I."/>
            <person name="Brakhage A.A."/>
            <person name="Braus G.H."/>
            <person name="Fischer R."/>
            <person name="Frisvad J.C."/>
            <person name="Goldman G.H."/>
            <person name="Houbraken J."/>
            <person name="Oakley B."/>
            <person name="Pocsi I."/>
            <person name="Scazzocchio C."/>
            <person name="Seiboth B."/>
            <person name="vanKuyk P.A."/>
            <person name="Wortman J."/>
            <person name="Dyer P.S."/>
            <person name="Grigoriev I.V."/>
        </authorList>
    </citation>
    <scope>NUCLEOTIDE SEQUENCE [LARGE SCALE GENOMIC DNA]</scope>
    <source>
        <strain evidence="9">CBS 583.65</strain>
    </source>
</reference>
<evidence type="ECO:0000256" key="3">
    <source>
        <dbReference type="ARBA" id="ARBA00024226"/>
    </source>
</evidence>
<accession>A0A1L9P5Y2</accession>
<name>A0A1L9P5Y2_ASPVE</name>
<dbReference type="STRING" id="1036611.A0A1L9P5Y2"/>
<dbReference type="InterPro" id="IPR044086">
    <property type="entry name" value="LUC3-like"/>
</dbReference>
<gene>
    <name evidence="8" type="ORF">ASPVEDRAFT_23876</name>
</gene>
<dbReference type="FunFam" id="3.40.309.10:FF:000009">
    <property type="entry name" value="Aldehyde dehydrogenase A"/>
    <property type="match status" value="1"/>
</dbReference>
<dbReference type="PROSITE" id="PS00687">
    <property type="entry name" value="ALDEHYDE_DEHYDR_GLU"/>
    <property type="match status" value="1"/>
</dbReference>
<evidence type="ECO:0000256" key="5">
    <source>
        <dbReference type="PROSITE-ProRule" id="PRU10007"/>
    </source>
</evidence>
<keyword evidence="9" id="KW-1185">Reference proteome</keyword>
<dbReference type="Proteomes" id="UP000184073">
    <property type="component" value="Unassembled WGS sequence"/>
</dbReference>
<dbReference type="InterPro" id="IPR029510">
    <property type="entry name" value="Ald_DH_CS_GLU"/>
</dbReference>
<dbReference type="GO" id="GO:0004029">
    <property type="term" value="F:aldehyde dehydrogenase (NAD+) activity"/>
    <property type="evidence" value="ECO:0007669"/>
    <property type="project" value="UniProtKB-EC"/>
</dbReference>
<dbReference type="SUPFAM" id="SSF53720">
    <property type="entry name" value="ALDH-like"/>
    <property type="match status" value="1"/>
</dbReference>
<comment type="catalytic activity">
    <reaction evidence="4">
        <text>an aldehyde + NAD(+) + H2O = a carboxylate + NADH + 2 H(+)</text>
        <dbReference type="Rhea" id="RHEA:16185"/>
        <dbReference type="ChEBI" id="CHEBI:15377"/>
        <dbReference type="ChEBI" id="CHEBI:15378"/>
        <dbReference type="ChEBI" id="CHEBI:17478"/>
        <dbReference type="ChEBI" id="CHEBI:29067"/>
        <dbReference type="ChEBI" id="CHEBI:57540"/>
        <dbReference type="ChEBI" id="CHEBI:57945"/>
        <dbReference type="EC" id="1.2.1.3"/>
    </reaction>
</comment>
<dbReference type="InterPro" id="IPR016162">
    <property type="entry name" value="Ald_DH_N"/>
</dbReference>
<dbReference type="Pfam" id="PF00171">
    <property type="entry name" value="Aldedh"/>
    <property type="match status" value="1"/>
</dbReference>
<dbReference type="PANTHER" id="PTHR11699">
    <property type="entry name" value="ALDEHYDE DEHYDROGENASE-RELATED"/>
    <property type="match status" value="1"/>
</dbReference>
<dbReference type="AlphaFoldDB" id="A0A1L9P5Y2"/>
<evidence type="ECO:0000256" key="2">
    <source>
        <dbReference type="ARBA" id="ARBA00023002"/>
    </source>
</evidence>
<dbReference type="PROSITE" id="PS00070">
    <property type="entry name" value="ALDEHYDE_DEHYDR_CYS"/>
    <property type="match status" value="1"/>
</dbReference>